<evidence type="ECO:0000313" key="2">
    <source>
        <dbReference type="EMBL" id="ARM74901.1"/>
    </source>
</evidence>
<feature type="transmembrane region" description="Helical" evidence="1">
    <location>
        <begin position="101"/>
        <end position="119"/>
    </location>
</feature>
<feature type="transmembrane region" description="Helical" evidence="1">
    <location>
        <begin position="61"/>
        <end position="89"/>
    </location>
</feature>
<evidence type="ECO:0000256" key="1">
    <source>
        <dbReference type="SAM" id="Phobius"/>
    </source>
</evidence>
<sequence length="292" mass="32498">MYYFELIIILILSVFGFYFGGDILGRSGKKILGHGFIVGIVSAFPELLVISTLLISREYYLAISSVFTTALTIYSIGISLVSITVFLKWKKSQITINNFQIQQKPIIVSIIGVLASIFIIHEINIVIGIFSLFVFGYYLIRNISNNIHLSFKDFGFFALGMVILWLSSEAFVISSSTLFPQWIFSIFLLPIALNIQDIIVAIRGSLKSPDISSQMTLSFLVESIVISSFVFGIIGISNISGLYLDLSYPLIALLISNIAVLLLFNHNNISIRESIILLLMYILVPLSTAFHG</sequence>
<dbReference type="OrthoDB" id="43479at2157"/>
<keyword evidence="1" id="KW-0812">Transmembrane</keyword>
<feature type="transmembrane region" description="Helical" evidence="1">
    <location>
        <begin position="156"/>
        <end position="176"/>
    </location>
</feature>
<feature type="transmembrane region" description="Helical" evidence="1">
    <location>
        <begin position="182"/>
        <end position="205"/>
    </location>
</feature>
<dbReference type="STRING" id="282676.B6F84_01915"/>
<evidence type="ECO:0008006" key="4">
    <source>
        <dbReference type="Google" id="ProtNLM"/>
    </source>
</evidence>
<gene>
    <name evidence="2" type="ORF">B6F84_01915</name>
</gene>
<proteinExistence type="predicted"/>
<protein>
    <recommendedName>
        <fullName evidence="4">Sodium:calcium antiporter</fullName>
    </recommendedName>
</protein>
<keyword evidence="1" id="KW-1133">Transmembrane helix</keyword>
<dbReference type="EMBL" id="CP020477">
    <property type="protein sequence ID" value="ARM74901.1"/>
    <property type="molecule type" value="Genomic_DNA"/>
</dbReference>
<feature type="transmembrane region" description="Helical" evidence="1">
    <location>
        <begin position="36"/>
        <end position="55"/>
    </location>
</feature>
<keyword evidence="3" id="KW-1185">Reference proteome</keyword>
<organism evidence="2 3">
    <name type="scientific">Acidianus manzaensis</name>
    <dbReference type="NCBI Taxonomy" id="282676"/>
    <lineage>
        <taxon>Archaea</taxon>
        <taxon>Thermoproteota</taxon>
        <taxon>Thermoprotei</taxon>
        <taxon>Sulfolobales</taxon>
        <taxon>Sulfolobaceae</taxon>
        <taxon>Acidianus</taxon>
    </lineage>
</organism>
<dbReference type="KEGG" id="aman:B6F84_01915"/>
<feature type="transmembrane region" description="Helical" evidence="1">
    <location>
        <begin position="271"/>
        <end position="290"/>
    </location>
</feature>
<feature type="transmembrane region" description="Helical" evidence="1">
    <location>
        <begin position="6"/>
        <end position="24"/>
    </location>
</feature>
<dbReference type="RefSeq" id="WP_148690654.1">
    <property type="nucleotide sequence ID" value="NZ_CP020477.1"/>
</dbReference>
<dbReference type="GeneID" id="41589636"/>
<feature type="transmembrane region" description="Helical" evidence="1">
    <location>
        <begin position="246"/>
        <end position="264"/>
    </location>
</feature>
<accession>A0A1W6JX81</accession>
<keyword evidence="1" id="KW-0472">Membrane</keyword>
<name>A0A1W6JX81_9CREN</name>
<dbReference type="AlphaFoldDB" id="A0A1W6JX81"/>
<reference evidence="2 3" key="1">
    <citation type="submission" date="2017-03" db="EMBL/GenBank/DDBJ databases">
        <title>Sulfur activation and transportation mechanism of thermophilic Archaea Acidianus manzaensis YN-25.</title>
        <authorList>
            <person name="Ma Y."/>
            <person name="Yang Y."/>
            <person name="Xia J."/>
        </authorList>
    </citation>
    <scope>NUCLEOTIDE SEQUENCE [LARGE SCALE GENOMIC DNA]</scope>
    <source>
        <strain evidence="2 3">YN-25</strain>
    </source>
</reference>
<evidence type="ECO:0000313" key="3">
    <source>
        <dbReference type="Proteomes" id="UP000193404"/>
    </source>
</evidence>
<feature type="transmembrane region" description="Helical" evidence="1">
    <location>
        <begin position="217"/>
        <end position="240"/>
    </location>
</feature>
<dbReference type="Proteomes" id="UP000193404">
    <property type="component" value="Chromosome"/>
</dbReference>